<reference evidence="1" key="1">
    <citation type="submission" date="2023-03" db="EMBL/GenBank/DDBJ databases">
        <title>Chromosome-level genomes of two armyworms, Mythimna separata and Mythimna loreyi, provide insights into the biosynthesis and reception of sex pheromones.</title>
        <authorList>
            <person name="Zhao H."/>
        </authorList>
    </citation>
    <scope>NUCLEOTIDE SEQUENCE</scope>
    <source>
        <strain evidence="1">BeijingLab</strain>
    </source>
</reference>
<dbReference type="Proteomes" id="UP001231649">
    <property type="component" value="Chromosome 18"/>
</dbReference>
<keyword evidence="2" id="KW-1185">Reference proteome</keyword>
<evidence type="ECO:0000313" key="2">
    <source>
        <dbReference type="Proteomes" id="UP001231649"/>
    </source>
</evidence>
<comment type="caution">
    <text evidence="1">The sequence shown here is derived from an EMBL/GenBank/DDBJ whole genome shotgun (WGS) entry which is preliminary data.</text>
</comment>
<organism evidence="1 2">
    <name type="scientific">Mythimna loreyi</name>
    <dbReference type="NCBI Taxonomy" id="667449"/>
    <lineage>
        <taxon>Eukaryota</taxon>
        <taxon>Metazoa</taxon>
        <taxon>Ecdysozoa</taxon>
        <taxon>Arthropoda</taxon>
        <taxon>Hexapoda</taxon>
        <taxon>Insecta</taxon>
        <taxon>Pterygota</taxon>
        <taxon>Neoptera</taxon>
        <taxon>Endopterygota</taxon>
        <taxon>Lepidoptera</taxon>
        <taxon>Glossata</taxon>
        <taxon>Ditrysia</taxon>
        <taxon>Noctuoidea</taxon>
        <taxon>Noctuidae</taxon>
        <taxon>Noctuinae</taxon>
        <taxon>Hadenini</taxon>
        <taxon>Mythimna</taxon>
    </lineage>
</organism>
<proteinExistence type="predicted"/>
<dbReference type="EMBL" id="CM056794">
    <property type="protein sequence ID" value="KAJ8716962.1"/>
    <property type="molecule type" value="Genomic_DNA"/>
</dbReference>
<gene>
    <name evidence="1" type="ORF">PYW08_005361</name>
</gene>
<name>A0ACC2QHE0_9NEOP</name>
<sequence length="312" mass="35702">MTDGQKLSERKRKTPDCEWAQAIKDLTREFKSTLNEWKLDLEDGITKISDNVVSMKGDLASLTQVTSEIKNDINSLRADQFLLRQRVSELDEKHTSLTCQIDSLANSVQFVTDDHTDLSKKIDHCCKQVQETVGLNELVSDLVSKIDNLEQIARNCNIEICNIPERRNENLINLLINIGSAVKCNIQQNDIISIHRVSHAHQHNNKPKNIIVKFASRILRDNFLSAHRLCKGLTTEELGISGTSLPIYMHEHLTLKHKQLFREWREAAKKHNFKFIWVKHGTILVREKEGSKAIAIRNPQDIAKIKPYSDGI</sequence>
<evidence type="ECO:0000313" key="1">
    <source>
        <dbReference type="EMBL" id="KAJ8716962.1"/>
    </source>
</evidence>
<accession>A0ACC2QHE0</accession>
<protein>
    <submittedName>
        <fullName evidence="1">Uncharacterized protein</fullName>
    </submittedName>
</protein>